<accession>A0AA41WLW8</accession>
<dbReference type="Proteomes" id="UP001165292">
    <property type="component" value="Unassembled WGS sequence"/>
</dbReference>
<sequence length="119" mass="13594">MKIVVAMTLLSFATGLAHAQESCASKEADIRRQLEHAREQGNAGRIEGLETALSKVRAHCTDAGLQAERQEDIDEAREEVREREAELQEALRDGDRKKIEKRERKLDEAREELREILKD</sequence>
<evidence type="ECO:0000313" key="3">
    <source>
        <dbReference type="EMBL" id="MCO7544958.1"/>
    </source>
</evidence>
<evidence type="ECO:0000256" key="2">
    <source>
        <dbReference type="SAM" id="SignalP"/>
    </source>
</evidence>
<feature type="signal peptide" evidence="2">
    <location>
        <begin position="1"/>
        <end position="19"/>
    </location>
</feature>
<evidence type="ECO:0000313" key="4">
    <source>
        <dbReference type="Proteomes" id="UP001165292"/>
    </source>
</evidence>
<dbReference type="AlphaFoldDB" id="A0AA41WLW8"/>
<feature type="chain" id="PRO_5041269886" evidence="2">
    <location>
        <begin position="20"/>
        <end position="119"/>
    </location>
</feature>
<comment type="caution">
    <text evidence="3">The sequence shown here is derived from an EMBL/GenBank/DDBJ whole genome shotgun (WGS) entry which is preliminary data.</text>
</comment>
<feature type="region of interest" description="Disordered" evidence="1">
    <location>
        <begin position="67"/>
        <end position="105"/>
    </location>
</feature>
<name>A0AA41WLW8_9GAMM</name>
<feature type="compositionally biased region" description="Basic and acidic residues" evidence="1">
    <location>
        <begin position="78"/>
        <end position="105"/>
    </location>
</feature>
<reference evidence="3" key="1">
    <citation type="submission" date="2022-06" db="EMBL/GenBank/DDBJ databases">
        <title>Detection of beta-lactamases in bacteria of animal origin.</title>
        <authorList>
            <person name="Mlynarcik P."/>
            <person name="Zdarska V."/>
            <person name="Chudobova H."/>
            <person name="Prochazkova P."/>
            <person name="Hricova K."/>
            <person name="Mezerova K."/>
            <person name="Bardon J."/>
            <person name="Dolejska M."/>
            <person name="Sukkar I."/>
            <person name="Kolar M."/>
        </authorList>
    </citation>
    <scope>NUCLEOTIDE SEQUENCE</scope>
    <source>
        <strain evidence="3">S 300-3</strain>
    </source>
</reference>
<keyword evidence="2" id="KW-0732">Signal</keyword>
<dbReference type="EMBL" id="JAMYBS010000008">
    <property type="protein sequence ID" value="MCO7544958.1"/>
    <property type="molecule type" value="Genomic_DNA"/>
</dbReference>
<proteinExistence type="predicted"/>
<dbReference type="InterPro" id="IPR009468">
    <property type="entry name" value="DUF1090"/>
</dbReference>
<gene>
    <name evidence="3" type="ORF">NJF43_09370</name>
</gene>
<dbReference type="RefSeq" id="WP_014851175.1">
    <property type="nucleotide sequence ID" value="NZ_DALZSF010000020.1"/>
</dbReference>
<dbReference type="Pfam" id="PF06476">
    <property type="entry name" value="DUF1090"/>
    <property type="match status" value="1"/>
</dbReference>
<evidence type="ECO:0000256" key="1">
    <source>
        <dbReference type="SAM" id="MobiDB-lite"/>
    </source>
</evidence>
<protein>
    <submittedName>
        <fullName evidence="3">DUF1090 domain-containing protein</fullName>
    </submittedName>
</protein>
<organism evidence="3 4">
    <name type="scientific">Stutzerimonas nitrititolerans</name>
    <dbReference type="NCBI Taxonomy" id="2482751"/>
    <lineage>
        <taxon>Bacteria</taxon>
        <taxon>Pseudomonadati</taxon>
        <taxon>Pseudomonadota</taxon>
        <taxon>Gammaproteobacteria</taxon>
        <taxon>Pseudomonadales</taxon>
        <taxon>Pseudomonadaceae</taxon>
        <taxon>Stutzerimonas</taxon>
    </lineage>
</organism>